<gene>
    <name evidence="2" type="ORF">AVEN_258250_1</name>
</gene>
<dbReference type="Gene3D" id="3.30.420.10">
    <property type="entry name" value="Ribonuclease H-like superfamily/Ribonuclease H"/>
    <property type="match status" value="1"/>
</dbReference>
<sequence length="322" mass="36101">MLIDFERVDRLGSPWSGNVFRVLFAVRASKLLDAECRNWSVDINLIKTLHFTLIEIALLYCADVWGGALTVEQIKRLYTIQRIFLLKLLRPYRTTATQALNVLSGIPPLHLKAKHDFLKFQIWTCRSRGLDGLINLNSPDHHVLLSEIQLHTGVLNLNEKLDDNLFEVYTDGSKIAGGVVFSVCILKEEIQDEILGFKLDSHNAVFQAELAALGGAAAWAIKTNNKINIFTDSISSIDALKSHRAKSKFVNSIKEKFCLAEGLVGLAWVKAHVGIPGNELANHFAKLGYIDGKVMDIPLPYSFVKFQLNEKMMEEGNSHFEP</sequence>
<dbReference type="PROSITE" id="PS50879">
    <property type="entry name" value="RNASE_H_1"/>
    <property type="match status" value="1"/>
</dbReference>
<name>A0A4Y2M707_ARAVE</name>
<dbReference type="GO" id="GO:0004523">
    <property type="term" value="F:RNA-DNA hybrid ribonuclease activity"/>
    <property type="evidence" value="ECO:0007669"/>
    <property type="project" value="InterPro"/>
</dbReference>
<evidence type="ECO:0000259" key="1">
    <source>
        <dbReference type="PROSITE" id="PS50879"/>
    </source>
</evidence>
<organism evidence="2 3">
    <name type="scientific">Araneus ventricosus</name>
    <name type="common">Orbweaver spider</name>
    <name type="synonym">Epeira ventricosa</name>
    <dbReference type="NCBI Taxonomy" id="182803"/>
    <lineage>
        <taxon>Eukaryota</taxon>
        <taxon>Metazoa</taxon>
        <taxon>Ecdysozoa</taxon>
        <taxon>Arthropoda</taxon>
        <taxon>Chelicerata</taxon>
        <taxon>Arachnida</taxon>
        <taxon>Araneae</taxon>
        <taxon>Araneomorphae</taxon>
        <taxon>Entelegynae</taxon>
        <taxon>Araneoidea</taxon>
        <taxon>Araneidae</taxon>
        <taxon>Araneus</taxon>
    </lineage>
</organism>
<feature type="domain" description="RNase H type-1" evidence="1">
    <location>
        <begin position="162"/>
        <end position="290"/>
    </location>
</feature>
<dbReference type="InterPro" id="IPR036397">
    <property type="entry name" value="RNaseH_sf"/>
</dbReference>
<evidence type="ECO:0000313" key="3">
    <source>
        <dbReference type="Proteomes" id="UP000499080"/>
    </source>
</evidence>
<dbReference type="OrthoDB" id="6437652at2759"/>
<dbReference type="GO" id="GO:0003676">
    <property type="term" value="F:nucleic acid binding"/>
    <property type="evidence" value="ECO:0007669"/>
    <property type="project" value="InterPro"/>
</dbReference>
<protein>
    <recommendedName>
        <fullName evidence="1">RNase H type-1 domain-containing protein</fullName>
    </recommendedName>
</protein>
<proteinExistence type="predicted"/>
<comment type="caution">
    <text evidence="2">The sequence shown here is derived from an EMBL/GenBank/DDBJ whole genome shotgun (WGS) entry which is preliminary data.</text>
</comment>
<reference evidence="2 3" key="1">
    <citation type="journal article" date="2019" name="Sci. Rep.">
        <title>Orb-weaving spider Araneus ventricosus genome elucidates the spidroin gene catalogue.</title>
        <authorList>
            <person name="Kono N."/>
            <person name="Nakamura H."/>
            <person name="Ohtoshi R."/>
            <person name="Moran D.A.P."/>
            <person name="Shinohara A."/>
            <person name="Yoshida Y."/>
            <person name="Fujiwara M."/>
            <person name="Mori M."/>
            <person name="Tomita M."/>
            <person name="Arakawa K."/>
        </authorList>
    </citation>
    <scope>NUCLEOTIDE SEQUENCE [LARGE SCALE GENOMIC DNA]</scope>
</reference>
<dbReference type="Proteomes" id="UP000499080">
    <property type="component" value="Unassembled WGS sequence"/>
</dbReference>
<dbReference type="Pfam" id="PF00075">
    <property type="entry name" value="RNase_H"/>
    <property type="match status" value="1"/>
</dbReference>
<dbReference type="InterPro" id="IPR002156">
    <property type="entry name" value="RNaseH_domain"/>
</dbReference>
<keyword evidence="3" id="KW-1185">Reference proteome</keyword>
<evidence type="ECO:0000313" key="2">
    <source>
        <dbReference type="EMBL" id="GBN22220.1"/>
    </source>
</evidence>
<accession>A0A4Y2M707</accession>
<dbReference type="AlphaFoldDB" id="A0A4Y2M707"/>
<dbReference type="InterPro" id="IPR012337">
    <property type="entry name" value="RNaseH-like_sf"/>
</dbReference>
<dbReference type="EMBL" id="BGPR01006835">
    <property type="protein sequence ID" value="GBN22220.1"/>
    <property type="molecule type" value="Genomic_DNA"/>
</dbReference>
<dbReference type="SUPFAM" id="SSF53098">
    <property type="entry name" value="Ribonuclease H-like"/>
    <property type="match status" value="1"/>
</dbReference>